<keyword evidence="3" id="KW-1185">Reference proteome</keyword>
<protein>
    <submittedName>
        <fullName evidence="2">Uncharacterized protein</fullName>
    </submittedName>
</protein>
<dbReference type="AlphaFoldDB" id="A0A1W0AB67"/>
<proteinExistence type="predicted"/>
<accession>A0A1W0AB67</accession>
<feature type="region of interest" description="Disordered" evidence="1">
    <location>
        <begin position="1"/>
        <end position="30"/>
    </location>
</feature>
<gene>
    <name evidence="2" type="ORF">THRCLA_00433</name>
</gene>
<evidence type="ECO:0000313" key="3">
    <source>
        <dbReference type="Proteomes" id="UP000243217"/>
    </source>
</evidence>
<reference evidence="2 3" key="1">
    <citation type="journal article" date="2014" name="Genome Biol. Evol.">
        <title>The secreted proteins of Achlya hypogyna and Thraustotheca clavata identify the ancestral oomycete secretome and reveal gene acquisitions by horizontal gene transfer.</title>
        <authorList>
            <person name="Misner I."/>
            <person name="Blouin N."/>
            <person name="Leonard G."/>
            <person name="Richards T.A."/>
            <person name="Lane C.E."/>
        </authorList>
    </citation>
    <scope>NUCLEOTIDE SEQUENCE [LARGE SCALE GENOMIC DNA]</scope>
    <source>
        <strain evidence="2 3">ATCC 34112</strain>
    </source>
</reference>
<organism evidence="2 3">
    <name type="scientific">Thraustotheca clavata</name>
    <dbReference type="NCBI Taxonomy" id="74557"/>
    <lineage>
        <taxon>Eukaryota</taxon>
        <taxon>Sar</taxon>
        <taxon>Stramenopiles</taxon>
        <taxon>Oomycota</taxon>
        <taxon>Saprolegniomycetes</taxon>
        <taxon>Saprolegniales</taxon>
        <taxon>Achlyaceae</taxon>
        <taxon>Thraustotheca</taxon>
    </lineage>
</organism>
<dbReference type="Proteomes" id="UP000243217">
    <property type="component" value="Unassembled WGS sequence"/>
</dbReference>
<sequence length="195" mass="22016">MSMQEHDEQPLTPRKSVLKRHNANSGKVLSKIPRLFKPATGLKSPSSAKKKTSKIPRMFVAKKTEPIARRLNECDTSSDGTASECTSSYTTELSSLEDTASFVTTLRELDIARCLQEDLLRDNAKLKQQAEFIHTEIGYQYELLTQIEAIVQDAHDRTWKRNAKLQRILDIIAAPMAVLEFPELNPPTVPDDMTF</sequence>
<name>A0A1W0AB67_9STRA</name>
<dbReference type="OrthoDB" id="159401at2759"/>
<dbReference type="EMBL" id="JNBS01000229">
    <property type="protein sequence ID" value="OQS07567.1"/>
    <property type="molecule type" value="Genomic_DNA"/>
</dbReference>
<evidence type="ECO:0000256" key="1">
    <source>
        <dbReference type="SAM" id="MobiDB-lite"/>
    </source>
</evidence>
<comment type="caution">
    <text evidence="2">The sequence shown here is derived from an EMBL/GenBank/DDBJ whole genome shotgun (WGS) entry which is preliminary data.</text>
</comment>
<evidence type="ECO:0000313" key="2">
    <source>
        <dbReference type="EMBL" id="OQS07567.1"/>
    </source>
</evidence>